<dbReference type="Proteomes" id="UP000030640">
    <property type="component" value="Unassembled WGS sequence"/>
</dbReference>
<dbReference type="GeneID" id="20040601"/>
<dbReference type="VEuPathDB" id="PlasmoDB:C922_05327"/>
<dbReference type="EMBL" id="KI965515">
    <property type="protein sequence ID" value="EUD64295.1"/>
    <property type="molecule type" value="Genomic_DNA"/>
</dbReference>
<proteinExistence type="predicted"/>
<name>W6ZYC6_9APIC</name>
<dbReference type="AlphaFoldDB" id="W6ZYC6"/>
<dbReference type="RefSeq" id="XP_008819120.1">
    <property type="nucleotide sequence ID" value="XM_008820898.1"/>
</dbReference>
<accession>W6ZYC6</accession>
<sequence>MIFVNNNSLKDAKFYWFLKVQQITLLNKRNIDIPEQVTTMINNRCSNIQYLSQKFSKEEDIYGCIPLGV</sequence>
<evidence type="ECO:0000313" key="2">
    <source>
        <dbReference type="Proteomes" id="UP000030640"/>
    </source>
</evidence>
<organism evidence="1 2">
    <name type="scientific">Plasmodium inui San Antonio 1</name>
    <dbReference type="NCBI Taxonomy" id="1237626"/>
    <lineage>
        <taxon>Eukaryota</taxon>
        <taxon>Sar</taxon>
        <taxon>Alveolata</taxon>
        <taxon>Apicomplexa</taxon>
        <taxon>Aconoidasida</taxon>
        <taxon>Haemosporida</taxon>
        <taxon>Plasmodiidae</taxon>
        <taxon>Plasmodium</taxon>
        <taxon>Plasmodium (Plasmodium)</taxon>
    </lineage>
</organism>
<reference evidence="1 2" key="1">
    <citation type="submission" date="2013-02" db="EMBL/GenBank/DDBJ databases">
        <title>The Genome Sequence of Plasmodium inui San Antonio 1.</title>
        <authorList>
            <consortium name="The Broad Institute Genome Sequencing Platform"/>
            <consortium name="The Broad Institute Genome Sequencing Center for Infectious Disease"/>
            <person name="Neafsey D."/>
            <person name="Cheeseman I."/>
            <person name="Volkman S."/>
            <person name="Adams J."/>
            <person name="Walker B."/>
            <person name="Young S.K."/>
            <person name="Zeng Q."/>
            <person name="Gargeya S."/>
            <person name="Fitzgerald M."/>
            <person name="Haas B."/>
            <person name="Abouelleil A."/>
            <person name="Alvarado L."/>
            <person name="Arachchi H.M."/>
            <person name="Berlin A.M."/>
            <person name="Chapman S.B."/>
            <person name="Dewar J."/>
            <person name="Goldberg J."/>
            <person name="Griggs A."/>
            <person name="Gujja S."/>
            <person name="Hansen M."/>
            <person name="Howarth C."/>
            <person name="Imamovic A."/>
            <person name="Larimer J."/>
            <person name="McCowan C."/>
            <person name="Murphy C."/>
            <person name="Neiman D."/>
            <person name="Pearson M."/>
            <person name="Priest M."/>
            <person name="Roberts A."/>
            <person name="Saif S."/>
            <person name="Shea T."/>
            <person name="Sisk P."/>
            <person name="Sykes S."/>
            <person name="Wortman J."/>
            <person name="Nusbaum C."/>
            <person name="Birren B."/>
        </authorList>
    </citation>
    <scope>NUCLEOTIDE SEQUENCE [LARGE SCALE GENOMIC DNA]</scope>
    <source>
        <strain evidence="1 2">San Antonio 1</strain>
    </source>
</reference>
<gene>
    <name evidence="1" type="ORF">C922_05327</name>
</gene>
<evidence type="ECO:0000313" key="1">
    <source>
        <dbReference type="EMBL" id="EUD64295.1"/>
    </source>
</evidence>
<keyword evidence="2" id="KW-1185">Reference proteome</keyword>
<protein>
    <submittedName>
        <fullName evidence="1">Uncharacterized protein</fullName>
    </submittedName>
</protein>